<comment type="caution">
    <text evidence="1">The sequence shown here is derived from an EMBL/GenBank/DDBJ whole genome shotgun (WGS) entry which is preliminary data.</text>
</comment>
<gene>
    <name evidence="1" type="ORF">AVEN_123151_1</name>
</gene>
<sequence>MKYISTGKRWQKRHQLSSKEIVLGVGTPQREYHGYEPIQSYRHYQIDRIHHGEDELGGYSEETDEQVSDGKIEKQIWMRRSFRQPGRQMLKMTATFPKRDVTIVIVRIPILRVRV</sequence>
<dbReference type="AlphaFoldDB" id="A0A4Y2T5X2"/>
<proteinExistence type="predicted"/>
<reference evidence="1 2" key="1">
    <citation type="journal article" date="2019" name="Sci. Rep.">
        <title>Orb-weaving spider Araneus ventricosus genome elucidates the spidroin gene catalogue.</title>
        <authorList>
            <person name="Kono N."/>
            <person name="Nakamura H."/>
            <person name="Ohtoshi R."/>
            <person name="Moran D.A.P."/>
            <person name="Shinohara A."/>
            <person name="Yoshida Y."/>
            <person name="Fujiwara M."/>
            <person name="Mori M."/>
            <person name="Tomita M."/>
            <person name="Arakawa K."/>
        </authorList>
    </citation>
    <scope>NUCLEOTIDE SEQUENCE [LARGE SCALE GENOMIC DNA]</scope>
</reference>
<organism evidence="1 2">
    <name type="scientific">Araneus ventricosus</name>
    <name type="common">Orbweaver spider</name>
    <name type="synonym">Epeira ventricosa</name>
    <dbReference type="NCBI Taxonomy" id="182803"/>
    <lineage>
        <taxon>Eukaryota</taxon>
        <taxon>Metazoa</taxon>
        <taxon>Ecdysozoa</taxon>
        <taxon>Arthropoda</taxon>
        <taxon>Chelicerata</taxon>
        <taxon>Arachnida</taxon>
        <taxon>Araneae</taxon>
        <taxon>Araneomorphae</taxon>
        <taxon>Entelegynae</taxon>
        <taxon>Araneoidea</taxon>
        <taxon>Araneidae</taxon>
        <taxon>Araneus</taxon>
    </lineage>
</organism>
<keyword evidence="2" id="KW-1185">Reference proteome</keyword>
<protein>
    <submittedName>
        <fullName evidence="1">Uncharacterized protein</fullName>
    </submittedName>
</protein>
<accession>A0A4Y2T5X2</accession>
<name>A0A4Y2T5X2_ARAVE</name>
<dbReference type="EMBL" id="BGPR01026372">
    <property type="protein sequence ID" value="GBN96034.1"/>
    <property type="molecule type" value="Genomic_DNA"/>
</dbReference>
<evidence type="ECO:0000313" key="2">
    <source>
        <dbReference type="Proteomes" id="UP000499080"/>
    </source>
</evidence>
<evidence type="ECO:0000313" key="1">
    <source>
        <dbReference type="EMBL" id="GBN96034.1"/>
    </source>
</evidence>
<dbReference type="Proteomes" id="UP000499080">
    <property type="component" value="Unassembled WGS sequence"/>
</dbReference>